<accession>L0DMM4</accession>
<dbReference type="InterPro" id="IPR008930">
    <property type="entry name" value="Terpenoid_cyclase/PrenylTrfase"/>
</dbReference>
<feature type="domain" description="Prenyltransferase alpha-alpha toroid" evidence="10">
    <location>
        <begin position="223"/>
        <end position="316"/>
    </location>
</feature>
<dbReference type="SUPFAM" id="SSF48239">
    <property type="entry name" value="Terpenoid cyclases/Protein prenyltransferases"/>
    <property type="match status" value="1"/>
</dbReference>
<dbReference type="PROSITE" id="PS51318">
    <property type="entry name" value="TAT"/>
    <property type="match status" value="1"/>
</dbReference>
<keyword evidence="6" id="KW-0677">Repeat</keyword>
<evidence type="ECO:0000256" key="7">
    <source>
        <dbReference type="ARBA" id="ARBA00022833"/>
    </source>
</evidence>
<dbReference type="InterPro" id="IPR006311">
    <property type="entry name" value="TAT_signal"/>
</dbReference>
<dbReference type="PANTHER" id="PTHR11774:SF11">
    <property type="entry name" value="GERANYLGERANYL TRANSFERASE TYPE-2 SUBUNIT BETA"/>
    <property type="match status" value="1"/>
</dbReference>
<dbReference type="InterPro" id="IPR001330">
    <property type="entry name" value="Prenyltrans"/>
</dbReference>
<keyword evidence="3" id="KW-0637">Prenyltransferase</keyword>
<dbReference type="HOGENOM" id="CLU_379422_0_0_0"/>
<dbReference type="Pfam" id="PF00432">
    <property type="entry name" value="Prenyltrans"/>
    <property type="match status" value="2"/>
</dbReference>
<proteinExistence type="inferred from homology"/>
<dbReference type="OrthoDB" id="221603at2"/>
<sequence>MTPNDSLRQAEGHEFEWGGRSVEFSRRALLKSMAAAPLCAGFTNVSSALAAGVLDDWGVAAIQAYLERLSRPDQGYAWEDQDKSHLSPTFAVIGSYRLLGKEPPAKDKLAEFVMSHHPFRLKKLERNLKVYEYQQIQSLLWLGQDVSGFRDQVQSWKRPSRYPVQYEKHGYPIFRFELMAFLGRKLLGLPLNDLSPEFVTYLLDRRRDNGSFNNTPAADSSDGHVMNTWWGLQALEILGRVEERKQEAVAWIQACQTTSGGFTYQPDDKIGAVEDVAYTRAALRALKLLGAMPTNRESCTEYLASLANSDGGFGNRPGWPSNPMATYEALDAIGTLGARKSATSPRPVRRLAPSLPADLQVFTIQIEAHGEGSPSEAVALAESLRIHLWGAKNASPAWLARTQGIADQRRVPVTFFVANEEYGTWVDVPGQGTYSHTSDIVAPASANIGPSLANQGVVSWPQFRERRLDPLQKGNGRLFWQFGENEELTRIFLDDSIQRGGFAAISTFHFGNPDFANSEAFLNQYRGLIPFIALQDAHGKEPWWFADMTASFRTLFLARTPTWDGWLEALRNNWVVAVRHDAMSDFDTWMHSGSREVVDFIQQHQSAWRWWDNPAIQRPLVSLIALTPADEFEVARPETGVVLRVRCAWENTTQGMPKEPMTELVELFVDSTQVTPTLVTRKRPNGTGLVDHYHEFHLHKSRPGMHTAKAVVRRIGTNEETSQTIEFIVV</sequence>
<dbReference type="PANTHER" id="PTHR11774">
    <property type="entry name" value="GERANYLGERANYL TRANSFERASE TYPE BETA SUBUNIT"/>
    <property type="match status" value="1"/>
</dbReference>
<dbReference type="GO" id="GO:0008318">
    <property type="term" value="F:protein prenyltransferase activity"/>
    <property type="evidence" value="ECO:0007669"/>
    <property type="project" value="InterPro"/>
</dbReference>
<dbReference type="KEGG" id="saci:Sinac_5964"/>
<dbReference type="Proteomes" id="UP000010798">
    <property type="component" value="Chromosome"/>
</dbReference>
<keyword evidence="4" id="KW-0808">Transferase</keyword>
<gene>
    <name evidence="11" type="ordered locus">Sinac_5964</name>
</gene>
<evidence type="ECO:0000313" key="11">
    <source>
        <dbReference type="EMBL" id="AGA30075.1"/>
    </source>
</evidence>
<organism evidence="11 12">
    <name type="scientific">Singulisphaera acidiphila (strain ATCC BAA-1392 / DSM 18658 / VKM B-2454 / MOB10)</name>
    <dbReference type="NCBI Taxonomy" id="886293"/>
    <lineage>
        <taxon>Bacteria</taxon>
        <taxon>Pseudomonadati</taxon>
        <taxon>Planctomycetota</taxon>
        <taxon>Planctomycetia</taxon>
        <taxon>Isosphaerales</taxon>
        <taxon>Isosphaeraceae</taxon>
        <taxon>Singulisphaera</taxon>
    </lineage>
</organism>
<evidence type="ECO:0000256" key="2">
    <source>
        <dbReference type="ARBA" id="ARBA00010497"/>
    </source>
</evidence>
<protein>
    <recommendedName>
        <fullName evidence="8">Geranylgeranyl transferase type II subunit beta</fullName>
    </recommendedName>
    <alternativeName>
        <fullName evidence="9">Type II protein geranyl-geranyltransferase subunit beta</fullName>
    </alternativeName>
</protein>
<dbReference type="RefSeq" id="WP_015249167.1">
    <property type="nucleotide sequence ID" value="NC_019892.1"/>
</dbReference>
<dbReference type="eggNOG" id="COG5029">
    <property type="taxonomic scope" value="Bacteria"/>
</dbReference>
<evidence type="ECO:0000259" key="10">
    <source>
        <dbReference type="Pfam" id="PF00432"/>
    </source>
</evidence>
<feature type="domain" description="Prenyltransferase alpha-alpha toroid" evidence="10">
    <location>
        <begin position="54"/>
        <end position="115"/>
    </location>
</feature>
<evidence type="ECO:0000313" key="12">
    <source>
        <dbReference type="Proteomes" id="UP000010798"/>
    </source>
</evidence>
<dbReference type="STRING" id="886293.Sinac_5964"/>
<keyword evidence="7" id="KW-0862">Zinc</keyword>
<dbReference type="AlphaFoldDB" id="L0DMM4"/>
<dbReference type="InterPro" id="IPR045089">
    <property type="entry name" value="PGGT1B-like"/>
</dbReference>
<evidence type="ECO:0000256" key="3">
    <source>
        <dbReference type="ARBA" id="ARBA00022602"/>
    </source>
</evidence>
<dbReference type="Gene3D" id="1.50.10.20">
    <property type="match status" value="1"/>
</dbReference>
<evidence type="ECO:0000256" key="9">
    <source>
        <dbReference type="ARBA" id="ARBA00032766"/>
    </source>
</evidence>
<dbReference type="CDD" id="cd00688">
    <property type="entry name" value="ISOPREN_C2_like"/>
    <property type="match status" value="1"/>
</dbReference>
<comment type="cofactor">
    <cofactor evidence="1">
        <name>Zn(2+)</name>
        <dbReference type="ChEBI" id="CHEBI:29105"/>
    </cofactor>
</comment>
<evidence type="ECO:0000256" key="1">
    <source>
        <dbReference type="ARBA" id="ARBA00001947"/>
    </source>
</evidence>
<name>L0DMM4_SINAD</name>
<comment type="similarity">
    <text evidence="2">Belongs to the protein prenyltransferase subunit beta family.</text>
</comment>
<evidence type="ECO:0000256" key="5">
    <source>
        <dbReference type="ARBA" id="ARBA00022723"/>
    </source>
</evidence>
<evidence type="ECO:0000256" key="8">
    <source>
        <dbReference type="ARBA" id="ARBA00030816"/>
    </source>
</evidence>
<dbReference type="GO" id="GO:0046872">
    <property type="term" value="F:metal ion binding"/>
    <property type="evidence" value="ECO:0007669"/>
    <property type="project" value="UniProtKB-KW"/>
</dbReference>
<evidence type="ECO:0000256" key="4">
    <source>
        <dbReference type="ARBA" id="ARBA00022679"/>
    </source>
</evidence>
<keyword evidence="5" id="KW-0479">Metal-binding</keyword>
<dbReference type="EMBL" id="CP003364">
    <property type="protein sequence ID" value="AGA30075.1"/>
    <property type="molecule type" value="Genomic_DNA"/>
</dbReference>
<reference evidence="11 12" key="1">
    <citation type="submission" date="2012-02" db="EMBL/GenBank/DDBJ databases">
        <title>Complete sequence of chromosome of Singulisphaera acidiphila DSM 18658.</title>
        <authorList>
            <consortium name="US DOE Joint Genome Institute (JGI-PGF)"/>
            <person name="Lucas S."/>
            <person name="Copeland A."/>
            <person name="Lapidus A."/>
            <person name="Glavina del Rio T."/>
            <person name="Dalin E."/>
            <person name="Tice H."/>
            <person name="Bruce D."/>
            <person name="Goodwin L."/>
            <person name="Pitluck S."/>
            <person name="Peters L."/>
            <person name="Ovchinnikova G."/>
            <person name="Chertkov O."/>
            <person name="Kyrpides N."/>
            <person name="Mavromatis K."/>
            <person name="Ivanova N."/>
            <person name="Brettin T."/>
            <person name="Detter J.C."/>
            <person name="Han C."/>
            <person name="Larimer F."/>
            <person name="Land M."/>
            <person name="Hauser L."/>
            <person name="Markowitz V."/>
            <person name="Cheng J.-F."/>
            <person name="Hugenholtz P."/>
            <person name="Woyke T."/>
            <person name="Wu D."/>
            <person name="Tindall B."/>
            <person name="Pomrenke H."/>
            <person name="Brambilla E."/>
            <person name="Klenk H.-P."/>
            <person name="Eisen J.A."/>
        </authorList>
    </citation>
    <scope>NUCLEOTIDE SEQUENCE [LARGE SCALE GENOMIC DNA]</scope>
    <source>
        <strain evidence="12">ATCC BAA-1392 / DSM 18658 / VKM B-2454 / MOB10</strain>
    </source>
</reference>
<evidence type="ECO:0000256" key="6">
    <source>
        <dbReference type="ARBA" id="ARBA00022737"/>
    </source>
</evidence>
<keyword evidence="12" id="KW-1185">Reference proteome</keyword>